<dbReference type="Gene3D" id="2.40.170.20">
    <property type="entry name" value="TonB-dependent receptor, beta-barrel domain"/>
    <property type="match status" value="1"/>
</dbReference>
<evidence type="ECO:0000313" key="13">
    <source>
        <dbReference type="EMBL" id="QQZ50818.1"/>
    </source>
</evidence>
<keyword evidence="7" id="KW-0406">Ion transport</keyword>
<dbReference type="GO" id="GO:0006826">
    <property type="term" value="P:iron ion transport"/>
    <property type="evidence" value="ECO:0007669"/>
    <property type="project" value="UniProtKB-KW"/>
</dbReference>
<feature type="region of interest" description="Disordered" evidence="11">
    <location>
        <begin position="199"/>
        <end position="243"/>
    </location>
</feature>
<keyword evidence="6" id="KW-0408">Iron</keyword>
<name>A0A974P543_9CAUL</name>
<protein>
    <submittedName>
        <fullName evidence="13">TonB-dependent receptor</fullName>
    </submittedName>
</protein>
<evidence type="ECO:0000256" key="3">
    <source>
        <dbReference type="ARBA" id="ARBA00022452"/>
    </source>
</evidence>
<keyword evidence="13" id="KW-0675">Receptor</keyword>
<evidence type="ECO:0000256" key="9">
    <source>
        <dbReference type="ARBA" id="ARBA00023136"/>
    </source>
</evidence>
<feature type="domain" description="TonB-dependent receptor-like beta-barrel" evidence="12">
    <location>
        <begin position="115"/>
        <end position="211"/>
    </location>
</feature>
<evidence type="ECO:0000256" key="1">
    <source>
        <dbReference type="ARBA" id="ARBA00004571"/>
    </source>
</evidence>
<keyword evidence="3" id="KW-1134">Transmembrane beta strand</keyword>
<dbReference type="PANTHER" id="PTHR32552:SF81">
    <property type="entry name" value="TONB-DEPENDENT OUTER MEMBRANE RECEPTOR"/>
    <property type="match status" value="1"/>
</dbReference>
<evidence type="ECO:0000256" key="10">
    <source>
        <dbReference type="ARBA" id="ARBA00023237"/>
    </source>
</evidence>
<dbReference type="AlphaFoldDB" id="A0A974P543"/>
<gene>
    <name evidence="13" type="ORF">JKL49_05745</name>
</gene>
<proteinExistence type="predicted"/>
<evidence type="ECO:0000256" key="6">
    <source>
        <dbReference type="ARBA" id="ARBA00023004"/>
    </source>
</evidence>
<dbReference type="Pfam" id="PF00593">
    <property type="entry name" value="TonB_dep_Rec_b-barrel"/>
    <property type="match status" value="1"/>
</dbReference>
<keyword evidence="10" id="KW-0998">Cell outer membrane</keyword>
<dbReference type="GO" id="GO:0009279">
    <property type="term" value="C:cell outer membrane"/>
    <property type="evidence" value="ECO:0007669"/>
    <property type="project" value="UniProtKB-SubCell"/>
</dbReference>
<evidence type="ECO:0000256" key="8">
    <source>
        <dbReference type="ARBA" id="ARBA00023077"/>
    </source>
</evidence>
<evidence type="ECO:0000256" key="11">
    <source>
        <dbReference type="SAM" id="MobiDB-lite"/>
    </source>
</evidence>
<evidence type="ECO:0000256" key="5">
    <source>
        <dbReference type="ARBA" id="ARBA00022692"/>
    </source>
</evidence>
<dbReference type="InterPro" id="IPR039426">
    <property type="entry name" value="TonB-dep_rcpt-like"/>
</dbReference>
<keyword evidence="9" id="KW-0472">Membrane</keyword>
<keyword evidence="5" id="KW-0812">Transmembrane</keyword>
<keyword evidence="4" id="KW-0410">Iron transport</keyword>
<dbReference type="InterPro" id="IPR000531">
    <property type="entry name" value="Beta-barrel_TonB"/>
</dbReference>
<keyword evidence="8" id="KW-0798">TonB box</keyword>
<keyword evidence="2" id="KW-0813">Transport</keyword>
<evidence type="ECO:0000256" key="4">
    <source>
        <dbReference type="ARBA" id="ARBA00022496"/>
    </source>
</evidence>
<feature type="compositionally biased region" description="Polar residues" evidence="11">
    <location>
        <begin position="199"/>
        <end position="215"/>
    </location>
</feature>
<evidence type="ECO:0000256" key="2">
    <source>
        <dbReference type="ARBA" id="ARBA00022448"/>
    </source>
</evidence>
<organism evidence="13">
    <name type="scientific">Phenylobacterium glaciei</name>
    <dbReference type="NCBI Taxonomy" id="2803784"/>
    <lineage>
        <taxon>Bacteria</taxon>
        <taxon>Pseudomonadati</taxon>
        <taxon>Pseudomonadota</taxon>
        <taxon>Alphaproteobacteria</taxon>
        <taxon>Caulobacterales</taxon>
        <taxon>Caulobacteraceae</taxon>
        <taxon>Phenylobacterium</taxon>
    </lineage>
</organism>
<evidence type="ECO:0000256" key="7">
    <source>
        <dbReference type="ARBA" id="ARBA00023065"/>
    </source>
</evidence>
<reference evidence="13" key="1">
    <citation type="submission" date="2021-01" db="EMBL/GenBank/DDBJ databases">
        <title>Genome sequence of Phenylobacterium sp. 20VBR1 isolated from a valley glaceir, Ny-Alesund, Svalbard.</title>
        <authorList>
            <person name="Thomas F.A."/>
            <person name="Krishnan K.P."/>
            <person name="Sinha R.K."/>
        </authorList>
    </citation>
    <scope>NUCLEOTIDE SEQUENCE</scope>
    <source>
        <strain evidence="13">20VBR1</strain>
    </source>
</reference>
<dbReference type="SUPFAM" id="SSF56935">
    <property type="entry name" value="Porins"/>
    <property type="match status" value="1"/>
</dbReference>
<dbReference type="PANTHER" id="PTHR32552">
    <property type="entry name" value="FERRICHROME IRON RECEPTOR-RELATED"/>
    <property type="match status" value="1"/>
</dbReference>
<sequence>MTISPTWGPLLFQGTREGIGRYAADQHLERRRHQLRDPQPLRHLKGRFDHGWLGTRHAVHSARQLRGRHQLRDLRPGHLHAALHGCPACDGRWPFHQGQAGWHALHRRRQGDELPFTYDKSRFDPLINISYDAADGISLYAKYSTGYRAGGANSRSATFQAFDAEEVKAYELGAKMDLLDRRLRVNLAAYAMDRDNTQIDFDSVDTTPGSPTQGAHTEETKNSSGTSRSRALKPTSPPGSPKP</sequence>
<dbReference type="InterPro" id="IPR036942">
    <property type="entry name" value="Beta-barrel_TonB_sf"/>
</dbReference>
<accession>A0A974P543</accession>
<dbReference type="EMBL" id="CP068570">
    <property type="protein sequence ID" value="QQZ50818.1"/>
    <property type="molecule type" value="Genomic_DNA"/>
</dbReference>
<comment type="subcellular location">
    <subcellularLocation>
        <location evidence="1">Cell outer membrane</location>
        <topology evidence="1">Multi-pass membrane protein</topology>
    </subcellularLocation>
</comment>
<evidence type="ECO:0000259" key="12">
    <source>
        <dbReference type="Pfam" id="PF00593"/>
    </source>
</evidence>